<dbReference type="EMBL" id="CACRXK020000552">
    <property type="protein sequence ID" value="CAB3982896.1"/>
    <property type="molecule type" value="Genomic_DNA"/>
</dbReference>
<name>A0A6S7G3K7_PARCT</name>
<evidence type="ECO:0000313" key="3">
    <source>
        <dbReference type="Proteomes" id="UP001152795"/>
    </source>
</evidence>
<comment type="caution">
    <text evidence="2">The sequence shown here is derived from an EMBL/GenBank/DDBJ whole genome shotgun (WGS) entry which is preliminary data.</text>
</comment>
<dbReference type="PANTHER" id="PTHR33887">
    <property type="entry name" value="PB1 DOMAIN-CONTAINING PROTEIN"/>
    <property type="match status" value="1"/>
</dbReference>
<evidence type="ECO:0000256" key="1">
    <source>
        <dbReference type="SAM" id="MobiDB-lite"/>
    </source>
</evidence>
<dbReference type="OrthoDB" id="2109241at2759"/>
<feature type="compositionally biased region" description="Basic and acidic residues" evidence="1">
    <location>
        <begin position="161"/>
        <end position="173"/>
    </location>
</feature>
<dbReference type="Proteomes" id="UP001152795">
    <property type="component" value="Unassembled WGS sequence"/>
</dbReference>
<keyword evidence="3" id="KW-1185">Reference proteome</keyword>
<gene>
    <name evidence="2" type="ORF">PACLA_8A068174</name>
</gene>
<accession>A0A6S7G3K7</accession>
<feature type="region of interest" description="Disordered" evidence="1">
    <location>
        <begin position="131"/>
        <end position="173"/>
    </location>
</feature>
<evidence type="ECO:0000313" key="2">
    <source>
        <dbReference type="EMBL" id="CAB3982896.1"/>
    </source>
</evidence>
<dbReference type="InterPro" id="IPR039471">
    <property type="entry name" value="CXorf65-like"/>
</dbReference>
<sequence length="173" mass="19571">MFIKIRYGNDELILCNPQCSVNNLLDSITTRCGMKCFGRILDLSDETGLVLRLNDHREEYADLYLKNHSTYILVEKQEPLNTTEEDIPLSPLSDHHALQDGYLTGYIPLLQNCSTLLPKFKLRVAIETASPLRHPKSPRPASKANGGHGPNKSPSRKTRRTKDTKTKTPKESR</sequence>
<dbReference type="Pfam" id="PF15874">
    <property type="entry name" value="Il2rg"/>
    <property type="match status" value="1"/>
</dbReference>
<dbReference type="AlphaFoldDB" id="A0A6S7G3K7"/>
<proteinExistence type="predicted"/>
<protein>
    <submittedName>
        <fullName evidence="2">Uncharacterized protein</fullName>
    </submittedName>
</protein>
<organism evidence="2 3">
    <name type="scientific">Paramuricea clavata</name>
    <name type="common">Red gorgonian</name>
    <name type="synonym">Violescent sea-whip</name>
    <dbReference type="NCBI Taxonomy" id="317549"/>
    <lineage>
        <taxon>Eukaryota</taxon>
        <taxon>Metazoa</taxon>
        <taxon>Cnidaria</taxon>
        <taxon>Anthozoa</taxon>
        <taxon>Octocorallia</taxon>
        <taxon>Malacalcyonacea</taxon>
        <taxon>Plexauridae</taxon>
        <taxon>Paramuricea</taxon>
    </lineage>
</organism>
<dbReference type="PANTHER" id="PTHR33887:SF5">
    <property type="entry name" value="PB1 DOMAIN-CONTAINING PROTEIN"/>
    <property type="match status" value="1"/>
</dbReference>
<reference evidence="2" key="1">
    <citation type="submission" date="2020-04" db="EMBL/GenBank/DDBJ databases">
        <authorList>
            <person name="Alioto T."/>
            <person name="Alioto T."/>
            <person name="Gomez Garrido J."/>
        </authorList>
    </citation>
    <scope>NUCLEOTIDE SEQUENCE</scope>
    <source>
        <strain evidence="2">A484AB</strain>
    </source>
</reference>